<organism evidence="3 5">
    <name type="scientific">Streptomyces fulvorobeus</name>
    <dbReference type="NCBI Taxonomy" id="284028"/>
    <lineage>
        <taxon>Bacteria</taxon>
        <taxon>Bacillati</taxon>
        <taxon>Actinomycetota</taxon>
        <taxon>Actinomycetes</taxon>
        <taxon>Kitasatosporales</taxon>
        <taxon>Streptomycetaceae</taxon>
        <taxon>Streptomyces</taxon>
    </lineage>
</organism>
<keyword evidence="2" id="KW-1133">Transmembrane helix</keyword>
<keyword evidence="2" id="KW-0812">Transmembrane</keyword>
<keyword evidence="5" id="KW-1185">Reference proteome</keyword>
<evidence type="ECO:0000313" key="4">
    <source>
        <dbReference type="EMBL" id="NYE40710.1"/>
    </source>
</evidence>
<reference evidence="3 5" key="1">
    <citation type="submission" date="2020-05" db="EMBL/GenBank/DDBJ databases">
        <title>Whole genome shotgun sequence of Streptomyces fulvorobeus NBRC 15897.</title>
        <authorList>
            <person name="Komaki H."/>
            <person name="Tamura T."/>
        </authorList>
    </citation>
    <scope>NUCLEOTIDE SEQUENCE [LARGE SCALE GENOMIC DNA]</scope>
    <source>
        <strain evidence="3 5">NBRC 15897</strain>
    </source>
</reference>
<feature type="transmembrane region" description="Helical" evidence="2">
    <location>
        <begin position="158"/>
        <end position="176"/>
    </location>
</feature>
<feature type="compositionally biased region" description="Pro residues" evidence="1">
    <location>
        <begin position="36"/>
        <end position="54"/>
    </location>
</feature>
<evidence type="ECO:0000256" key="2">
    <source>
        <dbReference type="SAM" id="Phobius"/>
    </source>
</evidence>
<protein>
    <submittedName>
        <fullName evidence="3">Uncharacterized protein</fullName>
    </submittedName>
</protein>
<comment type="caution">
    <text evidence="3">The sequence shown here is derived from an EMBL/GenBank/DDBJ whole genome shotgun (WGS) entry which is preliminary data.</text>
</comment>
<accession>A0A7J0C3F3</accession>
<evidence type="ECO:0000313" key="6">
    <source>
        <dbReference type="Proteomes" id="UP000530403"/>
    </source>
</evidence>
<proteinExistence type="predicted"/>
<dbReference type="RefSeq" id="WP_173313143.1">
    <property type="nucleotide sequence ID" value="NZ_BAAAUE010000007.1"/>
</dbReference>
<keyword evidence="2" id="KW-0472">Membrane</keyword>
<feature type="region of interest" description="Disordered" evidence="1">
    <location>
        <begin position="1"/>
        <end position="54"/>
    </location>
</feature>
<dbReference type="Proteomes" id="UP000530403">
    <property type="component" value="Unassembled WGS sequence"/>
</dbReference>
<dbReference type="AlphaFoldDB" id="A0A7J0C3F3"/>
<gene>
    <name evidence="4" type="ORF">HEB29_001721</name>
    <name evidence="3" type="ORF">Sfulv_18230</name>
</gene>
<evidence type="ECO:0000313" key="5">
    <source>
        <dbReference type="Proteomes" id="UP000498980"/>
    </source>
</evidence>
<dbReference type="Proteomes" id="UP000498980">
    <property type="component" value="Unassembled WGS sequence"/>
</dbReference>
<evidence type="ECO:0000256" key="1">
    <source>
        <dbReference type="SAM" id="MobiDB-lite"/>
    </source>
</evidence>
<evidence type="ECO:0000313" key="3">
    <source>
        <dbReference type="EMBL" id="GFM97012.1"/>
    </source>
</evidence>
<dbReference type="EMBL" id="BLWC01000001">
    <property type="protein sequence ID" value="GFM97012.1"/>
    <property type="molecule type" value="Genomic_DNA"/>
</dbReference>
<name>A0A7J0C3F3_9ACTN</name>
<sequence>MTDRPITPTRIIPAGAPLPDRGPLPGEIPPWRAAPVSPPPPPPPAVPPPPPDPAPLPVPQIHVHVLMPYEAPPEPTRWEHIRAWLLRTIGRPWQICGALALAVMPIPGTEYSAATGWAHIVSLARAEAGQDAGYALALTPLAIAVIRITTGGGTLRRLLLLAVSLVGFVGGAIDLYDPVTWITGVTR</sequence>
<dbReference type="EMBL" id="JACCCF010000001">
    <property type="protein sequence ID" value="NYE40710.1"/>
    <property type="molecule type" value="Genomic_DNA"/>
</dbReference>
<reference evidence="4 6" key="2">
    <citation type="submission" date="2020-07" db="EMBL/GenBank/DDBJ databases">
        <title>Sequencing the genomes of 1000 actinobacteria strains.</title>
        <authorList>
            <person name="Klenk H.-P."/>
        </authorList>
    </citation>
    <scope>NUCLEOTIDE SEQUENCE [LARGE SCALE GENOMIC DNA]</scope>
    <source>
        <strain evidence="4 6">DSM 41455</strain>
    </source>
</reference>